<reference evidence="2 3" key="1">
    <citation type="journal article" date="2015" name="Int. J. Syst. Evol. Microbiol.">
        <title>Tumebacillus algifaecis sp. nov., isolated from decomposing algal scum.</title>
        <authorList>
            <person name="Wu Y.F."/>
            <person name="Zhang B."/>
            <person name="Xing P."/>
            <person name="Wu Q.L."/>
            <person name="Liu S.J."/>
        </authorList>
    </citation>
    <scope>NUCLEOTIDE SEQUENCE [LARGE SCALE GENOMIC DNA]</scope>
    <source>
        <strain evidence="2 3">THMBR28</strain>
    </source>
</reference>
<feature type="transmembrane region" description="Helical" evidence="1">
    <location>
        <begin position="233"/>
        <end position="259"/>
    </location>
</feature>
<feature type="transmembrane region" description="Helical" evidence="1">
    <location>
        <begin position="31"/>
        <end position="52"/>
    </location>
</feature>
<evidence type="ECO:0000313" key="3">
    <source>
        <dbReference type="Proteomes" id="UP000214688"/>
    </source>
</evidence>
<keyword evidence="1" id="KW-1133">Transmembrane helix</keyword>
<dbReference type="KEGG" id="tab:CIG75_15630"/>
<keyword evidence="1" id="KW-0472">Membrane</keyword>
<gene>
    <name evidence="2" type="ORF">CIG75_15630</name>
</gene>
<accession>A0A223D3W0</accession>
<protein>
    <recommendedName>
        <fullName evidence="4">Yip1 domain-containing protein</fullName>
    </recommendedName>
</protein>
<evidence type="ECO:0000313" key="2">
    <source>
        <dbReference type="EMBL" id="ASS76230.1"/>
    </source>
</evidence>
<keyword evidence="1" id="KW-0812">Transmembrane</keyword>
<dbReference type="AlphaFoldDB" id="A0A223D3W0"/>
<dbReference type="Proteomes" id="UP000214688">
    <property type="component" value="Chromosome"/>
</dbReference>
<keyword evidence="3" id="KW-1185">Reference proteome</keyword>
<dbReference type="OrthoDB" id="2381463at2"/>
<dbReference type="RefSeq" id="WP_094237463.1">
    <property type="nucleotide sequence ID" value="NZ_CP022657.1"/>
</dbReference>
<name>A0A223D3W0_9BACL</name>
<sequence>MFKNLFMILFRPQETVDRLLAKPKFGQSWGATWFLVGINLLMVFLIGIWFSAEFMDVMELTDSTGEPLMEATATTALLLFWGIFAVISGLTVLISTILSRFFFKWLVILGIRIVASKEYPTDPAERREKGRLVELIQPYTMWIYMVSMVITTPFLPLFFDLNSMIEILEINEMGGMDDRTGADLARLLFGFFIWGAITQLISLGLYIYMIIVRVIALRKIYNISIAKAFFGPFLTYFIVYVIGMALYLMFVFTITLFGASGAGLPVV</sequence>
<proteinExistence type="predicted"/>
<feature type="transmembrane region" description="Helical" evidence="1">
    <location>
        <begin position="72"/>
        <end position="94"/>
    </location>
</feature>
<organism evidence="2 3">
    <name type="scientific">Tumebacillus algifaecis</name>
    <dbReference type="NCBI Taxonomy" id="1214604"/>
    <lineage>
        <taxon>Bacteria</taxon>
        <taxon>Bacillati</taxon>
        <taxon>Bacillota</taxon>
        <taxon>Bacilli</taxon>
        <taxon>Bacillales</taxon>
        <taxon>Alicyclobacillaceae</taxon>
        <taxon>Tumebacillus</taxon>
    </lineage>
</organism>
<evidence type="ECO:0000256" key="1">
    <source>
        <dbReference type="SAM" id="Phobius"/>
    </source>
</evidence>
<evidence type="ECO:0008006" key="4">
    <source>
        <dbReference type="Google" id="ProtNLM"/>
    </source>
</evidence>
<dbReference type="EMBL" id="CP022657">
    <property type="protein sequence ID" value="ASS76230.1"/>
    <property type="molecule type" value="Genomic_DNA"/>
</dbReference>
<feature type="transmembrane region" description="Helical" evidence="1">
    <location>
        <begin position="139"/>
        <end position="159"/>
    </location>
</feature>